<dbReference type="Proteomes" id="UP001620409">
    <property type="component" value="Unassembled WGS sequence"/>
</dbReference>
<reference evidence="1 2" key="1">
    <citation type="submission" date="2020-10" db="EMBL/GenBank/DDBJ databases">
        <title>Phylogeny of dyella-like bacteria.</title>
        <authorList>
            <person name="Fu J."/>
        </authorList>
    </citation>
    <scope>NUCLEOTIDE SEQUENCE [LARGE SCALE GENOMIC DNA]</scope>
    <source>
        <strain evidence="1 2">DHG40</strain>
    </source>
</reference>
<keyword evidence="2" id="KW-1185">Reference proteome</keyword>
<keyword evidence="1" id="KW-0255">Endonuclease</keyword>
<dbReference type="EMBL" id="JADIKI010000023">
    <property type="protein sequence ID" value="MFK2855399.1"/>
    <property type="molecule type" value="Genomic_DNA"/>
</dbReference>
<accession>A0ABW8IM89</accession>
<protein>
    <submittedName>
        <fullName evidence="1">HNH endonuclease</fullName>
    </submittedName>
</protein>
<keyword evidence="1" id="KW-0540">Nuclease</keyword>
<gene>
    <name evidence="1" type="ORF">ISP18_12425</name>
</gene>
<organism evidence="1 2">
    <name type="scientific">Dyella humi</name>
    <dbReference type="NCBI Taxonomy" id="1770547"/>
    <lineage>
        <taxon>Bacteria</taxon>
        <taxon>Pseudomonadati</taxon>
        <taxon>Pseudomonadota</taxon>
        <taxon>Gammaproteobacteria</taxon>
        <taxon>Lysobacterales</taxon>
        <taxon>Rhodanobacteraceae</taxon>
        <taxon>Dyella</taxon>
    </lineage>
</organism>
<keyword evidence="1" id="KW-0378">Hydrolase</keyword>
<sequence length="329" mass="37170">MTDSTNEVNGGNWFHQAYHPIGFWSIGLGHRTYLGDETHIRDKSRRVCRFCGQTTPAVTFNKEAHVAPQLLAARNLLSVYECDVCNENFGIGIENDLGIWTKPHRAVLRVPGQKGVPTIIGMGPDPWRIEGSGTTLKVNARRDAMPYEVDEENHLIIMEILRDPYTPAGVMKAFVRIGLTLMPDDELVNFSKLMAWIQNPNHKAAHIGTWSWIYETTFPGPMPNDRVRAGLFRRKSEEGLYPYMFLMLAYGNHAYQVPLFSVERDAHLDEKRFEVPLYPLTSSADRAAFGHPTETLIDLTGTEVIQGETVKIKLSYDAREEVTDVNPVV</sequence>
<proteinExistence type="predicted"/>
<evidence type="ECO:0000313" key="2">
    <source>
        <dbReference type="Proteomes" id="UP001620409"/>
    </source>
</evidence>
<evidence type="ECO:0000313" key="1">
    <source>
        <dbReference type="EMBL" id="MFK2855399.1"/>
    </source>
</evidence>
<dbReference type="GO" id="GO:0004519">
    <property type="term" value="F:endonuclease activity"/>
    <property type="evidence" value="ECO:0007669"/>
    <property type="project" value="UniProtKB-KW"/>
</dbReference>
<comment type="caution">
    <text evidence="1">The sequence shown here is derived from an EMBL/GenBank/DDBJ whole genome shotgun (WGS) entry which is preliminary data.</text>
</comment>
<dbReference type="RefSeq" id="WP_380012182.1">
    <property type="nucleotide sequence ID" value="NZ_JADIKI010000023.1"/>
</dbReference>
<name>A0ABW8IM89_9GAMM</name>